<keyword evidence="4" id="KW-0819">tRNA processing</keyword>
<evidence type="ECO:0000259" key="5">
    <source>
        <dbReference type="SMART" id="SM01144"/>
    </source>
</evidence>
<evidence type="ECO:0000256" key="2">
    <source>
        <dbReference type="ARBA" id="ARBA00022679"/>
    </source>
</evidence>
<dbReference type="GO" id="GO:0008033">
    <property type="term" value="P:tRNA processing"/>
    <property type="evidence" value="ECO:0007669"/>
    <property type="project" value="UniProtKB-KW"/>
</dbReference>
<dbReference type="GO" id="GO:0016432">
    <property type="term" value="F:tRNA-uridine aminocarboxypropyltransferase activity"/>
    <property type="evidence" value="ECO:0007669"/>
    <property type="project" value="UniProtKB-EC"/>
</dbReference>
<organism evidence="6 7">
    <name type="scientific">Hydrocarboniclastica marina</name>
    <dbReference type="NCBI Taxonomy" id="2259620"/>
    <lineage>
        <taxon>Bacteria</taxon>
        <taxon>Pseudomonadati</taxon>
        <taxon>Pseudomonadota</taxon>
        <taxon>Gammaproteobacteria</taxon>
        <taxon>Alteromonadales</taxon>
        <taxon>Alteromonadaceae</taxon>
        <taxon>Hydrocarboniclastica</taxon>
    </lineage>
</organism>
<accession>A0A4P7XK15</accession>
<evidence type="ECO:0000256" key="1">
    <source>
        <dbReference type="ARBA" id="ARBA00012386"/>
    </source>
</evidence>
<reference evidence="6 7" key="1">
    <citation type="submission" date="2018-07" db="EMBL/GenBank/DDBJ databases">
        <title>Marsedoiliclastica nanhaica gen. nov. sp. nov., a novel marine hydrocarbonoclastic bacterium isolated from an in-situ enriched hydrocarbon-degrading consortium in deep-sea sediment.</title>
        <authorList>
            <person name="Dong C."/>
            <person name="Ma T."/>
            <person name="Liu R."/>
            <person name="Shao Z."/>
        </authorList>
    </citation>
    <scope>NUCLEOTIDE SEQUENCE [LARGE SCALE GENOMIC DNA]</scope>
    <source>
        <strain evidence="7">soil36-7</strain>
    </source>
</reference>
<dbReference type="EC" id="2.5.1.25" evidence="1"/>
<evidence type="ECO:0000313" key="7">
    <source>
        <dbReference type="Proteomes" id="UP000298049"/>
    </source>
</evidence>
<keyword evidence="7" id="KW-1185">Reference proteome</keyword>
<evidence type="ECO:0000313" key="6">
    <source>
        <dbReference type="EMBL" id="QCF27348.1"/>
    </source>
</evidence>
<protein>
    <recommendedName>
        <fullName evidence="1">tRNA-uridine aminocarboxypropyltransferase</fullName>
        <ecNumber evidence="1">2.5.1.25</ecNumber>
    </recommendedName>
</protein>
<evidence type="ECO:0000256" key="3">
    <source>
        <dbReference type="ARBA" id="ARBA00022691"/>
    </source>
</evidence>
<keyword evidence="3" id="KW-0949">S-adenosyl-L-methionine</keyword>
<dbReference type="Proteomes" id="UP000298049">
    <property type="component" value="Chromosome"/>
</dbReference>
<dbReference type="EMBL" id="CP031093">
    <property type="protein sequence ID" value="QCF27348.1"/>
    <property type="molecule type" value="Genomic_DNA"/>
</dbReference>
<dbReference type="RefSeq" id="WP_246065635.1">
    <property type="nucleotide sequence ID" value="NZ_CP031093.1"/>
</dbReference>
<sequence>MDDARAERSRSKPQVGYLENPPRREFRARGSFVKRCGDCQLPDSHCICRFRPRLPGCSCANGALESCNGACACCDSLPEFWLLMHPDEQYKPTNTGRLIRDCLPRTRVFTWHRKEAPAGFLELCRDPTYAPVIVFPAPPDRYEERLIETLPDTGGKTAFILLDGTWQQAGKMFRLTRYLESLPVLSLSPQNASNYRLRRAVHPGQLCTAEVAAELLAFAGAQHQARQMHSYFSVFSDHYTAARNNHALAGETEAMRFLAGTPATT</sequence>
<dbReference type="AlphaFoldDB" id="A0A4P7XK15"/>
<name>A0A4P7XK15_9ALTE</name>
<gene>
    <name evidence="6" type="ORF">soil367_16210</name>
</gene>
<proteinExistence type="predicted"/>
<dbReference type="SMART" id="SM01144">
    <property type="entry name" value="DTW"/>
    <property type="match status" value="1"/>
</dbReference>
<evidence type="ECO:0000256" key="4">
    <source>
        <dbReference type="ARBA" id="ARBA00022694"/>
    </source>
</evidence>
<dbReference type="Pfam" id="PF03942">
    <property type="entry name" value="DTW"/>
    <property type="match status" value="1"/>
</dbReference>
<dbReference type="InterPro" id="IPR039262">
    <property type="entry name" value="DTWD2/TAPT"/>
</dbReference>
<dbReference type="KEGG" id="hmi:soil367_16210"/>
<dbReference type="PANTHER" id="PTHR21392:SF1">
    <property type="entry name" value="TRNA-URIDINE AMINOCARBOXYPROPYLTRANSFERASE"/>
    <property type="match status" value="1"/>
</dbReference>
<feature type="domain" description="DTW" evidence="5">
    <location>
        <begin position="32"/>
        <end position="244"/>
    </location>
</feature>
<dbReference type="PANTHER" id="PTHR21392">
    <property type="entry name" value="TRNA-URIDINE AMINOCARBOXYPROPYLTRANSFERASE 2"/>
    <property type="match status" value="1"/>
</dbReference>
<dbReference type="InterPro" id="IPR005636">
    <property type="entry name" value="DTW"/>
</dbReference>
<keyword evidence="2" id="KW-0808">Transferase</keyword>